<dbReference type="GO" id="GO:1990961">
    <property type="term" value="P:xenobiotic detoxification by transmembrane export across the plasma membrane"/>
    <property type="evidence" value="ECO:0007669"/>
    <property type="project" value="TreeGrafter"/>
</dbReference>
<feature type="transmembrane region" description="Helical" evidence="5">
    <location>
        <begin position="75"/>
        <end position="93"/>
    </location>
</feature>
<feature type="non-terminal residue" evidence="6">
    <location>
        <position position="1"/>
    </location>
</feature>
<dbReference type="OrthoDB" id="3357846at2759"/>
<keyword evidence="2 5" id="KW-0812">Transmembrane</keyword>
<dbReference type="GO" id="GO:0005886">
    <property type="term" value="C:plasma membrane"/>
    <property type="evidence" value="ECO:0007669"/>
    <property type="project" value="TreeGrafter"/>
</dbReference>
<evidence type="ECO:0000313" key="6">
    <source>
        <dbReference type="EMBL" id="PMD36983.1"/>
    </source>
</evidence>
<comment type="subcellular location">
    <subcellularLocation>
        <location evidence="1">Membrane</location>
        <topology evidence="1">Multi-pass membrane protein</topology>
    </subcellularLocation>
</comment>
<dbReference type="STRING" id="1149755.A0A2J6RES6"/>
<keyword evidence="4 5" id="KW-0472">Membrane</keyword>
<dbReference type="InterPro" id="IPR036259">
    <property type="entry name" value="MFS_trans_sf"/>
</dbReference>
<keyword evidence="3 5" id="KW-1133">Transmembrane helix</keyword>
<evidence type="ECO:0000313" key="7">
    <source>
        <dbReference type="Proteomes" id="UP000235786"/>
    </source>
</evidence>
<dbReference type="GO" id="GO:0015244">
    <property type="term" value="F:fluconazole transmembrane transporter activity"/>
    <property type="evidence" value="ECO:0007669"/>
    <property type="project" value="TreeGrafter"/>
</dbReference>
<dbReference type="SUPFAM" id="SSF103473">
    <property type="entry name" value="MFS general substrate transporter"/>
    <property type="match status" value="1"/>
</dbReference>
<dbReference type="PANTHER" id="PTHR23502:SF23">
    <property type="entry name" value="FLUCONAZOLE RESISTANCE PROTEIN 1"/>
    <property type="match status" value="1"/>
</dbReference>
<evidence type="ECO:0000256" key="3">
    <source>
        <dbReference type="ARBA" id="ARBA00022989"/>
    </source>
</evidence>
<gene>
    <name evidence="6" type="ORF">L207DRAFT_433991</name>
</gene>
<evidence type="ECO:0000256" key="2">
    <source>
        <dbReference type="ARBA" id="ARBA00022692"/>
    </source>
</evidence>
<sequence length="108" mass="12190">HSVHWILPITSSSFFSMGAFLLVMAVLSYLGDAFPKYIASIYAGNGLVRSAFSTAFPLLAYAMYKKFRVDWASSLLGFLPIAFIYILFVLYFYGKRIRVASKMAKHDL</sequence>
<organism evidence="6 7">
    <name type="scientific">Hyaloscypha variabilis (strain UAMH 11265 / GT02V1 / F)</name>
    <name type="common">Meliniomyces variabilis</name>
    <dbReference type="NCBI Taxonomy" id="1149755"/>
    <lineage>
        <taxon>Eukaryota</taxon>
        <taxon>Fungi</taxon>
        <taxon>Dikarya</taxon>
        <taxon>Ascomycota</taxon>
        <taxon>Pezizomycotina</taxon>
        <taxon>Leotiomycetes</taxon>
        <taxon>Helotiales</taxon>
        <taxon>Hyaloscyphaceae</taxon>
        <taxon>Hyaloscypha</taxon>
        <taxon>Hyaloscypha variabilis</taxon>
    </lineage>
</organism>
<accession>A0A2J6RES6</accession>
<feature type="transmembrane region" description="Helical" evidence="5">
    <location>
        <begin position="6"/>
        <end position="30"/>
    </location>
</feature>
<name>A0A2J6RES6_HYAVF</name>
<evidence type="ECO:0000256" key="4">
    <source>
        <dbReference type="ARBA" id="ARBA00023136"/>
    </source>
</evidence>
<dbReference type="AlphaFoldDB" id="A0A2J6RES6"/>
<proteinExistence type="predicted"/>
<evidence type="ECO:0008006" key="8">
    <source>
        <dbReference type="Google" id="ProtNLM"/>
    </source>
</evidence>
<evidence type="ECO:0000256" key="5">
    <source>
        <dbReference type="SAM" id="Phobius"/>
    </source>
</evidence>
<protein>
    <recommendedName>
        <fullName evidence="8">MFS general substrate transporter</fullName>
    </recommendedName>
</protein>
<reference evidence="6 7" key="1">
    <citation type="submission" date="2016-04" db="EMBL/GenBank/DDBJ databases">
        <title>A degradative enzymes factory behind the ericoid mycorrhizal symbiosis.</title>
        <authorList>
            <consortium name="DOE Joint Genome Institute"/>
            <person name="Martino E."/>
            <person name="Morin E."/>
            <person name="Grelet G."/>
            <person name="Kuo A."/>
            <person name="Kohler A."/>
            <person name="Daghino S."/>
            <person name="Barry K."/>
            <person name="Choi C."/>
            <person name="Cichocki N."/>
            <person name="Clum A."/>
            <person name="Copeland A."/>
            <person name="Hainaut M."/>
            <person name="Haridas S."/>
            <person name="Labutti K."/>
            <person name="Lindquist E."/>
            <person name="Lipzen A."/>
            <person name="Khouja H.-R."/>
            <person name="Murat C."/>
            <person name="Ohm R."/>
            <person name="Olson A."/>
            <person name="Spatafora J."/>
            <person name="Veneault-Fourrey C."/>
            <person name="Henrissat B."/>
            <person name="Grigoriev I."/>
            <person name="Martin F."/>
            <person name="Perotto S."/>
        </authorList>
    </citation>
    <scope>NUCLEOTIDE SEQUENCE [LARGE SCALE GENOMIC DNA]</scope>
    <source>
        <strain evidence="6 7">F</strain>
    </source>
</reference>
<feature type="transmembrane region" description="Helical" evidence="5">
    <location>
        <begin position="42"/>
        <end position="63"/>
    </location>
</feature>
<keyword evidence="7" id="KW-1185">Reference proteome</keyword>
<dbReference type="PANTHER" id="PTHR23502">
    <property type="entry name" value="MAJOR FACILITATOR SUPERFAMILY"/>
    <property type="match status" value="1"/>
</dbReference>
<evidence type="ECO:0000256" key="1">
    <source>
        <dbReference type="ARBA" id="ARBA00004141"/>
    </source>
</evidence>
<dbReference type="EMBL" id="KZ613950">
    <property type="protein sequence ID" value="PMD36983.1"/>
    <property type="molecule type" value="Genomic_DNA"/>
</dbReference>
<dbReference type="Proteomes" id="UP000235786">
    <property type="component" value="Unassembled WGS sequence"/>
</dbReference>